<sequence>MSLNLCTCCILRGLVMTPVAGGLTGSEEVAVENGWDAEHYCVAYAINDAVGFFEGFGFPIDKRNESNQQGHKSSTDATSTVTWTSSSTSPGPTVDH</sequence>
<evidence type="ECO:0000313" key="3">
    <source>
        <dbReference type="EMBL" id="KAK9148433.1"/>
    </source>
</evidence>
<accession>A0AAP0PKU8</accession>
<name>A0AAP0PKU8_9MAGN</name>
<evidence type="ECO:0000256" key="1">
    <source>
        <dbReference type="SAM" id="MobiDB-lite"/>
    </source>
</evidence>
<feature type="chain" id="PRO_5042909118" evidence="2">
    <location>
        <begin position="22"/>
        <end position="96"/>
    </location>
</feature>
<dbReference type="Proteomes" id="UP001419268">
    <property type="component" value="Unassembled WGS sequence"/>
</dbReference>
<dbReference type="AlphaFoldDB" id="A0AAP0PKU8"/>
<dbReference type="EMBL" id="JBBNAG010000003">
    <property type="protein sequence ID" value="KAK9148433.1"/>
    <property type="molecule type" value="Genomic_DNA"/>
</dbReference>
<evidence type="ECO:0000313" key="4">
    <source>
        <dbReference type="Proteomes" id="UP001419268"/>
    </source>
</evidence>
<reference evidence="3 4" key="1">
    <citation type="submission" date="2024-01" db="EMBL/GenBank/DDBJ databases">
        <title>Genome assemblies of Stephania.</title>
        <authorList>
            <person name="Yang L."/>
        </authorList>
    </citation>
    <scope>NUCLEOTIDE SEQUENCE [LARGE SCALE GENOMIC DNA]</scope>
    <source>
        <strain evidence="3">JXDWG</strain>
        <tissue evidence="3">Leaf</tissue>
    </source>
</reference>
<gene>
    <name evidence="3" type="ORF">Scep_007190</name>
</gene>
<proteinExistence type="predicted"/>
<comment type="caution">
    <text evidence="3">The sequence shown here is derived from an EMBL/GenBank/DDBJ whole genome shotgun (WGS) entry which is preliminary data.</text>
</comment>
<protein>
    <submittedName>
        <fullName evidence="3">Uncharacterized protein</fullName>
    </submittedName>
</protein>
<keyword evidence="4" id="KW-1185">Reference proteome</keyword>
<organism evidence="3 4">
    <name type="scientific">Stephania cephalantha</name>
    <dbReference type="NCBI Taxonomy" id="152367"/>
    <lineage>
        <taxon>Eukaryota</taxon>
        <taxon>Viridiplantae</taxon>
        <taxon>Streptophyta</taxon>
        <taxon>Embryophyta</taxon>
        <taxon>Tracheophyta</taxon>
        <taxon>Spermatophyta</taxon>
        <taxon>Magnoliopsida</taxon>
        <taxon>Ranunculales</taxon>
        <taxon>Menispermaceae</taxon>
        <taxon>Menispermoideae</taxon>
        <taxon>Cissampelideae</taxon>
        <taxon>Stephania</taxon>
    </lineage>
</organism>
<feature type="region of interest" description="Disordered" evidence="1">
    <location>
        <begin position="64"/>
        <end position="96"/>
    </location>
</feature>
<feature type="signal peptide" evidence="2">
    <location>
        <begin position="1"/>
        <end position="21"/>
    </location>
</feature>
<keyword evidence="2" id="KW-0732">Signal</keyword>
<feature type="compositionally biased region" description="Low complexity" evidence="1">
    <location>
        <begin position="75"/>
        <end position="89"/>
    </location>
</feature>
<evidence type="ECO:0000256" key="2">
    <source>
        <dbReference type="SAM" id="SignalP"/>
    </source>
</evidence>